<dbReference type="AlphaFoldDB" id="A0A2V4MWE4"/>
<dbReference type="Gene3D" id="2.80.10.50">
    <property type="match status" value="1"/>
</dbReference>
<evidence type="ECO:0000259" key="1">
    <source>
        <dbReference type="Pfam" id="PF00652"/>
    </source>
</evidence>
<feature type="non-terminal residue" evidence="2">
    <location>
        <position position="1"/>
    </location>
</feature>
<dbReference type="InterPro" id="IPR035992">
    <property type="entry name" value="Ricin_B-like_lectins"/>
</dbReference>
<dbReference type="Pfam" id="PF00652">
    <property type="entry name" value="Ricin_B_lectin"/>
    <property type="match status" value="1"/>
</dbReference>
<dbReference type="Proteomes" id="UP000248039">
    <property type="component" value="Unassembled WGS sequence"/>
</dbReference>
<feature type="domain" description="Ricin B lectin" evidence="1">
    <location>
        <begin position="2"/>
        <end position="64"/>
    </location>
</feature>
<reference evidence="2 3" key="1">
    <citation type="submission" date="2018-03" db="EMBL/GenBank/DDBJ databases">
        <title>Bioinformatic expansion and discovery of thiopeptide antibiotics.</title>
        <authorList>
            <person name="Schwalen C.J."/>
            <person name="Hudson G.A."/>
            <person name="Mitchell D.A."/>
        </authorList>
    </citation>
    <scope>NUCLEOTIDE SEQUENCE [LARGE SCALE GENOMIC DNA]</scope>
    <source>
        <strain evidence="2 3">ATCC 21389</strain>
    </source>
</reference>
<dbReference type="OrthoDB" id="3296611at2"/>
<dbReference type="EMBL" id="PYBW01000104">
    <property type="protein sequence ID" value="PYC72737.1"/>
    <property type="molecule type" value="Genomic_DNA"/>
</dbReference>
<evidence type="ECO:0000313" key="2">
    <source>
        <dbReference type="EMBL" id="PYC72737.1"/>
    </source>
</evidence>
<dbReference type="PROSITE" id="PS50231">
    <property type="entry name" value="RICIN_B_LECTIN"/>
    <property type="match status" value="1"/>
</dbReference>
<dbReference type="InterPro" id="IPR000772">
    <property type="entry name" value="Ricin_B_lectin"/>
</dbReference>
<comment type="caution">
    <text evidence="2">The sequence shown here is derived from an EMBL/GenBank/DDBJ whole genome shotgun (WGS) entry which is preliminary data.</text>
</comment>
<organism evidence="2 3">
    <name type="scientific">Streptomyces tateyamensis</name>
    <dbReference type="NCBI Taxonomy" id="565073"/>
    <lineage>
        <taxon>Bacteria</taxon>
        <taxon>Bacillati</taxon>
        <taxon>Actinomycetota</taxon>
        <taxon>Actinomycetes</taxon>
        <taxon>Kitasatosporales</taxon>
        <taxon>Streptomycetaceae</taxon>
        <taxon>Streptomyces</taxon>
    </lineage>
</organism>
<sequence length="68" mass="6989">GTANGTQAQLYDCNGTGAQQWTATATHQLVNPQSGRCLDATGPSSANGTRLQIWDCGGGANQVWNLPG</sequence>
<dbReference type="RefSeq" id="WP_146259205.1">
    <property type="nucleotide sequence ID" value="NZ_PYBW01000104.1"/>
</dbReference>
<accession>A0A2V4MWE4</accession>
<gene>
    <name evidence="2" type="ORF">C7C46_25650</name>
</gene>
<protein>
    <recommendedName>
        <fullName evidence="1">Ricin B lectin domain-containing protein</fullName>
    </recommendedName>
</protein>
<dbReference type="SUPFAM" id="SSF50370">
    <property type="entry name" value="Ricin B-like lectins"/>
    <property type="match status" value="1"/>
</dbReference>
<evidence type="ECO:0000313" key="3">
    <source>
        <dbReference type="Proteomes" id="UP000248039"/>
    </source>
</evidence>
<name>A0A2V4MWE4_9ACTN</name>
<keyword evidence="3" id="KW-1185">Reference proteome</keyword>
<proteinExistence type="predicted"/>